<sequence length="94" mass="9841">MAFYYVGCPGGARPAPRPHPAPRPPFHTIRSPRITSRSTPASGGSASESAEEGNGSALARHRPASPMAGKTAVACGVGARERHTARWRPQAGFH</sequence>
<organism evidence="2 3">
    <name type="scientific">Wenjunlia tyrosinilytica</name>
    <dbReference type="NCBI Taxonomy" id="1544741"/>
    <lineage>
        <taxon>Bacteria</taxon>
        <taxon>Bacillati</taxon>
        <taxon>Actinomycetota</taxon>
        <taxon>Actinomycetes</taxon>
        <taxon>Kitasatosporales</taxon>
        <taxon>Streptomycetaceae</taxon>
        <taxon>Wenjunlia</taxon>
    </lineage>
</organism>
<proteinExistence type="predicted"/>
<reference evidence="2" key="1">
    <citation type="journal article" date="2014" name="Int. J. Syst. Evol. Microbiol.">
        <title>Complete genome sequence of Corynebacterium casei LMG S-19264T (=DSM 44701T), isolated from a smear-ripened cheese.</title>
        <authorList>
            <consortium name="US DOE Joint Genome Institute (JGI-PGF)"/>
            <person name="Walter F."/>
            <person name="Albersmeier A."/>
            <person name="Kalinowski J."/>
            <person name="Ruckert C."/>
        </authorList>
    </citation>
    <scope>NUCLEOTIDE SEQUENCE</scope>
    <source>
        <strain evidence="2">CGMCC 4.7201</strain>
    </source>
</reference>
<evidence type="ECO:0000313" key="3">
    <source>
        <dbReference type="Proteomes" id="UP000641932"/>
    </source>
</evidence>
<dbReference type="EMBL" id="BMMS01000015">
    <property type="protein sequence ID" value="GGO90630.1"/>
    <property type="molecule type" value="Genomic_DNA"/>
</dbReference>
<dbReference type="AlphaFoldDB" id="A0A918DYF7"/>
<dbReference type="Proteomes" id="UP000641932">
    <property type="component" value="Unassembled WGS sequence"/>
</dbReference>
<reference evidence="2" key="2">
    <citation type="submission" date="2020-09" db="EMBL/GenBank/DDBJ databases">
        <authorList>
            <person name="Sun Q."/>
            <person name="Zhou Y."/>
        </authorList>
    </citation>
    <scope>NUCLEOTIDE SEQUENCE</scope>
    <source>
        <strain evidence="2">CGMCC 4.7201</strain>
    </source>
</reference>
<evidence type="ECO:0000256" key="1">
    <source>
        <dbReference type="SAM" id="MobiDB-lite"/>
    </source>
</evidence>
<feature type="compositionally biased region" description="Pro residues" evidence="1">
    <location>
        <begin position="15"/>
        <end position="25"/>
    </location>
</feature>
<protein>
    <submittedName>
        <fullName evidence="2">Uncharacterized protein</fullName>
    </submittedName>
</protein>
<gene>
    <name evidence="2" type="ORF">GCM10012280_36590</name>
</gene>
<feature type="compositionally biased region" description="Low complexity" evidence="1">
    <location>
        <begin position="41"/>
        <end position="57"/>
    </location>
</feature>
<evidence type="ECO:0000313" key="2">
    <source>
        <dbReference type="EMBL" id="GGO90630.1"/>
    </source>
</evidence>
<name>A0A918DYF7_9ACTN</name>
<accession>A0A918DYF7</accession>
<keyword evidence="3" id="KW-1185">Reference proteome</keyword>
<feature type="region of interest" description="Disordered" evidence="1">
    <location>
        <begin position="1"/>
        <end position="94"/>
    </location>
</feature>
<comment type="caution">
    <text evidence="2">The sequence shown here is derived from an EMBL/GenBank/DDBJ whole genome shotgun (WGS) entry which is preliminary data.</text>
</comment>